<protein>
    <submittedName>
        <fullName evidence="2">TIGR03086 family protein</fullName>
    </submittedName>
</protein>
<accession>A0A1M7ND97</accession>
<name>A0A1M7ND97_9ACTN</name>
<proteinExistence type="predicted"/>
<dbReference type="InterPro" id="IPR034660">
    <property type="entry name" value="DinB/YfiT-like"/>
</dbReference>
<dbReference type="InterPro" id="IPR017520">
    <property type="entry name" value="CHP03086"/>
</dbReference>
<dbReference type="EMBL" id="FRBI01000018">
    <property type="protein sequence ID" value="SHN01548.1"/>
    <property type="molecule type" value="Genomic_DNA"/>
</dbReference>
<dbReference type="InterPro" id="IPR017517">
    <property type="entry name" value="Maleyloyr_isom"/>
</dbReference>
<dbReference type="STRING" id="310782.SAMN05216499_11864"/>
<keyword evidence="3" id="KW-1185">Reference proteome</keyword>
<sequence>MTGPDTAPPLLRQAVDYALGCVDQVPPDGLRRPTPCRGWDLDALLCHLYESVCALREAAQDGEVALLPAAPPPADPVAAVRRGARELLDSRRERSCGAAGEPPQTYIGGMPVASGTVAFIGAVELAVHGWDIAQACGTPRPIPVPLALALLRRSPMLTGGADLFAAPVPVSPLACPGDRLVALLGRAPGG</sequence>
<dbReference type="Gene3D" id="1.20.120.450">
    <property type="entry name" value="dinb family like domain"/>
    <property type="match status" value="1"/>
</dbReference>
<evidence type="ECO:0000259" key="1">
    <source>
        <dbReference type="Pfam" id="PF11716"/>
    </source>
</evidence>
<dbReference type="Proteomes" id="UP000184111">
    <property type="component" value="Unassembled WGS sequence"/>
</dbReference>
<dbReference type="Pfam" id="PF11716">
    <property type="entry name" value="MDMPI_N"/>
    <property type="match status" value="1"/>
</dbReference>
<feature type="domain" description="Mycothiol-dependent maleylpyruvate isomerase metal-binding" evidence="1">
    <location>
        <begin position="11"/>
        <end position="133"/>
    </location>
</feature>
<dbReference type="GO" id="GO:0046872">
    <property type="term" value="F:metal ion binding"/>
    <property type="evidence" value="ECO:0007669"/>
    <property type="project" value="InterPro"/>
</dbReference>
<dbReference type="NCBIfam" id="TIGR03083">
    <property type="entry name" value="maleylpyruvate isomerase family mycothiol-dependent enzyme"/>
    <property type="match status" value="1"/>
</dbReference>
<evidence type="ECO:0000313" key="3">
    <source>
        <dbReference type="Proteomes" id="UP000184111"/>
    </source>
</evidence>
<organism evidence="2 3">
    <name type="scientific">Actinacidiphila paucisporea</name>
    <dbReference type="NCBI Taxonomy" id="310782"/>
    <lineage>
        <taxon>Bacteria</taxon>
        <taxon>Bacillati</taxon>
        <taxon>Actinomycetota</taxon>
        <taxon>Actinomycetes</taxon>
        <taxon>Kitasatosporales</taxon>
        <taxon>Streptomycetaceae</taxon>
        <taxon>Actinacidiphila</taxon>
    </lineage>
</organism>
<dbReference type="AlphaFoldDB" id="A0A1M7ND97"/>
<dbReference type="NCBIfam" id="TIGR03086">
    <property type="entry name" value="TIGR03086 family metal-binding protein"/>
    <property type="match status" value="1"/>
</dbReference>
<gene>
    <name evidence="2" type="ORF">SAMN05216499_11864</name>
</gene>
<dbReference type="SUPFAM" id="SSF109854">
    <property type="entry name" value="DinB/YfiT-like putative metalloenzymes"/>
    <property type="match status" value="1"/>
</dbReference>
<evidence type="ECO:0000313" key="2">
    <source>
        <dbReference type="EMBL" id="SHN01548.1"/>
    </source>
</evidence>
<dbReference type="InterPro" id="IPR024344">
    <property type="entry name" value="MDMPI_metal-binding"/>
</dbReference>
<reference evidence="2 3" key="1">
    <citation type="submission" date="2016-11" db="EMBL/GenBank/DDBJ databases">
        <authorList>
            <person name="Jaros S."/>
            <person name="Januszkiewicz K."/>
            <person name="Wedrychowicz H."/>
        </authorList>
    </citation>
    <scope>NUCLEOTIDE SEQUENCE [LARGE SCALE GENOMIC DNA]</scope>
    <source>
        <strain evidence="2 3">CGMCC 4.2025</strain>
    </source>
</reference>